<comment type="function">
    <text evidence="1">RNaseP catalyzes the removal of the 5'-leader sequence from pre-tRNA to produce the mature 5'-terminus. It can also cleave other RNA substrates such as 4.5S RNA. The protein component plays an auxiliary but essential role in vivo by binding to the 5'-leader sequence and broadening the substrate specificity of the ribozyme.</text>
</comment>
<dbReference type="GO" id="GO:0004526">
    <property type="term" value="F:ribonuclease P activity"/>
    <property type="evidence" value="ECO:0007669"/>
    <property type="project" value="UniProtKB-UniRule"/>
</dbReference>
<evidence type="ECO:0000256" key="4">
    <source>
        <dbReference type="ARBA" id="ARBA00022759"/>
    </source>
</evidence>
<dbReference type="GO" id="GO:0000049">
    <property type="term" value="F:tRNA binding"/>
    <property type="evidence" value="ECO:0007669"/>
    <property type="project" value="InterPro"/>
</dbReference>
<keyword evidence="4" id="KW-0255">Endonuclease</keyword>
<evidence type="ECO:0000256" key="1">
    <source>
        <dbReference type="ARBA" id="ARBA00002663"/>
    </source>
</evidence>
<dbReference type="GO" id="GO:0042781">
    <property type="term" value="F:3'-tRNA processing endoribonuclease activity"/>
    <property type="evidence" value="ECO:0007669"/>
    <property type="project" value="TreeGrafter"/>
</dbReference>
<sequence length="128" mass="14434">MPRKNNPPIRWITTSKEIRSIRKTGKLFRGGHVFLWASAGNDNPGVVGLAVVTGKGFHGAVKRNLAKRRVRGAMLEKRELLNRGARYLVEGRRGVEEIDYQILVKEIDTLLSRTQNCVKEKRQEPGAT</sequence>
<dbReference type="EMBL" id="PHEX01000057">
    <property type="protein sequence ID" value="PKQ27750.1"/>
    <property type="molecule type" value="Genomic_DNA"/>
</dbReference>
<dbReference type="GO" id="GO:0030677">
    <property type="term" value="C:ribonuclease P complex"/>
    <property type="evidence" value="ECO:0007669"/>
    <property type="project" value="TreeGrafter"/>
</dbReference>
<dbReference type="SUPFAM" id="SSF54211">
    <property type="entry name" value="Ribosomal protein S5 domain 2-like"/>
    <property type="match status" value="1"/>
</dbReference>
<dbReference type="PANTHER" id="PTHR33992">
    <property type="entry name" value="RIBONUCLEASE P PROTEIN COMPONENT"/>
    <property type="match status" value="1"/>
</dbReference>
<accession>A0A2N3G4V1</accession>
<keyword evidence="6" id="KW-0694">RNA-binding</keyword>
<name>A0A2N3G4V1_9ACTN</name>
<evidence type="ECO:0000256" key="3">
    <source>
        <dbReference type="ARBA" id="ARBA00022722"/>
    </source>
</evidence>
<dbReference type="Proteomes" id="UP000233654">
    <property type="component" value="Unassembled WGS sequence"/>
</dbReference>
<dbReference type="InterPro" id="IPR020568">
    <property type="entry name" value="Ribosomal_Su5_D2-typ_SF"/>
</dbReference>
<dbReference type="InterPro" id="IPR020539">
    <property type="entry name" value="RNase_P_CS"/>
</dbReference>
<dbReference type="InterPro" id="IPR014721">
    <property type="entry name" value="Ribsml_uS5_D2-typ_fold_subgr"/>
</dbReference>
<evidence type="ECO:0000256" key="2">
    <source>
        <dbReference type="ARBA" id="ARBA00022694"/>
    </source>
</evidence>
<organism evidence="8 9">
    <name type="scientific">Candidatus Anoxymicrobium japonicum</name>
    <dbReference type="NCBI Taxonomy" id="2013648"/>
    <lineage>
        <taxon>Bacteria</taxon>
        <taxon>Bacillati</taxon>
        <taxon>Actinomycetota</taxon>
        <taxon>Candidatus Geothermincolia</taxon>
        <taxon>Candidatus Geothermincolales</taxon>
        <taxon>Candidatus Anoxymicrobiaceae</taxon>
        <taxon>Candidatus Anoxymicrobium</taxon>
    </lineage>
</organism>
<gene>
    <name evidence="8" type="primary">rnpA</name>
    <name evidence="8" type="ORF">CVT63_06320</name>
</gene>
<reference evidence="8 9" key="1">
    <citation type="journal article" date="2017" name="ISME J.">
        <title>Potential for microbial H2 and metal transformations associated with novel bacteria and archaea in deep terrestrial subsurface sediments.</title>
        <authorList>
            <person name="Hernsdorf A.W."/>
            <person name="Amano Y."/>
            <person name="Miyakawa K."/>
            <person name="Ise K."/>
            <person name="Suzuki Y."/>
            <person name="Anantharaman K."/>
            <person name="Probst A."/>
            <person name="Burstein D."/>
            <person name="Thomas B.C."/>
            <person name="Banfield J.F."/>
        </authorList>
    </citation>
    <scope>NUCLEOTIDE SEQUENCE [LARGE SCALE GENOMIC DNA]</scope>
    <source>
        <strain evidence="8">HGW-Actinobacteria-3</strain>
    </source>
</reference>
<evidence type="ECO:0000256" key="5">
    <source>
        <dbReference type="ARBA" id="ARBA00022801"/>
    </source>
</evidence>
<proteinExistence type="predicted"/>
<evidence type="ECO:0000313" key="9">
    <source>
        <dbReference type="Proteomes" id="UP000233654"/>
    </source>
</evidence>
<protein>
    <recommendedName>
        <fullName evidence="7">Ribonuclease P protein component</fullName>
        <ecNumber evidence="7">3.1.26.5</ecNumber>
    </recommendedName>
</protein>
<keyword evidence="2" id="KW-0819">tRNA processing</keyword>
<dbReference type="NCBIfam" id="TIGR00188">
    <property type="entry name" value="rnpA"/>
    <property type="match status" value="1"/>
</dbReference>
<evidence type="ECO:0000313" key="8">
    <source>
        <dbReference type="EMBL" id="PKQ27750.1"/>
    </source>
</evidence>
<dbReference type="Gene3D" id="3.30.230.10">
    <property type="match status" value="1"/>
</dbReference>
<dbReference type="PANTHER" id="PTHR33992:SF1">
    <property type="entry name" value="RIBONUCLEASE P PROTEIN COMPONENT"/>
    <property type="match status" value="1"/>
</dbReference>
<comment type="caution">
    <text evidence="8">The sequence shown here is derived from an EMBL/GenBank/DDBJ whole genome shotgun (WGS) entry which is preliminary data.</text>
</comment>
<evidence type="ECO:0000256" key="7">
    <source>
        <dbReference type="NCBIfam" id="TIGR00188"/>
    </source>
</evidence>
<evidence type="ECO:0000256" key="6">
    <source>
        <dbReference type="ARBA" id="ARBA00022884"/>
    </source>
</evidence>
<dbReference type="PROSITE" id="PS00648">
    <property type="entry name" value="RIBONUCLEASE_P"/>
    <property type="match status" value="1"/>
</dbReference>
<dbReference type="InterPro" id="IPR000100">
    <property type="entry name" value="RNase_P"/>
</dbReference>
<keyword evidence="5" id="KW-0378">Hydrolase</keyword>
<dbReference type="AlphaFoldDB" id="A0A2N3G4V1"/>
<dbReference type="Pfam" id="PF00825">
    <property type="entry name" value="Ribonuclease_P"/>
    <property type="match status" value="1"/>
</dbReference>
<keyword evidence="3" id="KW-0540">Nuclease</keyword>
<dbReference type="EC" id="3.1.26.5" evidence="7"/>